<evidence type="ECO:0000313" key="2">
    <source>
        <dbReference type="Proteomes" id="UP000183920"/>
    </source>
</evidence>
<sequence length="100" mass="11312">MSTNYVIQPLETVTVWDDAEPIIPTVTKSVIVTNNGETKLEVVNYWAPPSHVFYPDTTYWVEPNDTIIVQAPERSFYYYRVNVTNSDATKVGAAIVEIVD</sequence>
<gene>
    <name evidence="1" type="ORF">BN1804_02048</name>
</gene>
<dbReference type="InterPro" id="IPR048982">
    <property type="entry name" value="PirA-like"/>
</dbReference>
<dbReference type="Proteomes" id="UP000183920">
    <property type="component" value="Unassembled WGS sequence"/>
</dbReference>
<organism evidence="1 2">
    <name type="scientific">Proteus penneri</name>
    <dbReference type="NCBI Taxonomy" id="102862"/>
    <lineage>
        <taxon>Bacteria</taxon>
        <taxon>Pseudomonadati</taxon>
        <taxon>Pseudomonadota</taxon>
        <taxon>Gammaproteobacteria</taxon>
        <taxon>Enterobacterales</taxon>
        <taxon>Morganellaceae</taxon>
        <taxon>Proteus</taxon>
    </lineage>
</organism>
<name>A0A0G4QAP0_9GAMM</name>
<reference evidence="2" key="1">
    <citation type="submission" date="2015-06" db="EMBL/GenBank/DDBJ databases">
        <authorList>
            <person name="Urmite Genomes"/>
        </authorList>
    </citation>
    <scope>NUCLEOTIDE SEQUENCE [LARGE SCALE GENOMIC DNA]</scope>
    <source>
        <strain evidence="2">CSUR P1867</strain>
    </source>
</reference>
<accession>A0A0G4QAP0</accession>
<dbReference type="RefSeq" id="WP_072063965.1">
    <property type="nucleotide sequence ID" value="NZ_CVRY01000004.1"/>
</dbReference>
<dbReference type="Pfam" id="PF21510">
    <property type="entry name" value="PirA-like"/>
    <property type="match status" value="1"/>
</dbReference>
<evidence type="ECO:0000313" key="1">
    <source>
        <dbReference type="EMBL" id="CRL62629.1"/>
    </source>
</evidence>
<dbReference type="AlphaFoldDB" id="A0A0G4QAP0"/>
<protein>
    <submittedName>
        <fullName evidence="1">Uncharacterized protein</fullName>
    </submittedName>
</protein>
<proteinExistence type="predicted"/>
<dbReference type="EMBL" id="CVRY01000004">
    <property type="protein sequence ID" value="CRL62629.1"/>
    <property type="molecule type" value="Genomic_DNA"/>
</dbReference>